<dbReference type="InterPro" id="IPR029062">
    <property type="entry name" value="Class_I_gatase-like"/>
</dbReference>
<proteinExistence type="inferred from homology"/>
<name>A0ABS3BM12_9BACT</name>
<dbReference type="PANTHER" id="PTHR48094">
    <property type="entry name" value="PROTEIN/NUCLEIC ACID DEGLYCASE DJ-1-RELATED"/>
    <property type="match status" value="1"/>
</dbReference>
<dbReference type="InterPro" id="IPR002818">
    <property type="entry name" value="DJ-1/PfpI"/>
</dbReference>
<protein>
    <submittedName>
        <fullName evidence="7">Type 1 glutamine amidotransferase domain-containing protein</fullName>
    </submittedName>
</protein>
<dbReference type="InterPro" id="IPR050325">
    <property type="entry name" value="Prot/Nucl_acid_deglycase"/>
</dbReference>
<reference evidence="7 8" key="1">
    <citation type="submission" date="2021-03" db="EMBL/GenBank/DDBJ databases">
        <title>novel species isolated from a fishpond in China.</title>
        <authorList>
            <person name="Lu H."/>
            <person name="Cai Z."/>
        </authorList>
    </citation>
    <scope>NUCLEOTIDE SEQUENCE [LARGE SCALE GENOMIC DNA]</scope>
    <source>
        <strain evidence="7 8">JCM 31546</strain>
    </source>
</reference>
<dbReference type="Gene3D" id="3.40.50.880">
    <property type="match status" value="1"/>
</dbReference>
<keyword evidence="5" id="KW-0732">Signal</keyword>
<dbReference type="CDD" id="cd03141">
    <property type="entry name" value="GATase1_Hsp31_like"/>
    <property type="match status" value="1"/>
</dbReference>
<comment type="similarity">
    <text evidence="3">Belongs to the peptidase C56 family. HSP31-like subfamily.</text>
</comment>
<keyword evidence="8" id="KW-1185">Reference proteome</keyword>
<dbReference type="SUPFAM" id="SSF52317">
    <property type="entry name" value="Class I glutamine amidotransferase-like"/>
    <property type="match status" value="1"/>
</dbReference>
<evidence type="ECO:0000256" key="3">
    <source>
        <dbReference type="ARBA" id="ARBA00038493"/>
    </source>
</evidence>
<comment type="caution">
    <text evidence="7">The sequence shown here is derived from an EMBL/GenBank/DDBJ whole genome shotgun (WGS) entry which is preliminary data.</text>
</comment>
<sequence length="252" mass="27491">MKNTVKSLIVVLIAIASFSTYAQKAQKEKVLFVLTSHDKLGDTGEATGSWIEEFATPYYFFMDKGIEVVIATPNGGQAPIDPKSNDPSFQTPATKRFYADKNAQEALSTTVKITSVNQKHFKAVFYPGGHGPMWDLANDTNSISLIQDFYNHGKPIAFVCHAPAALVNVKDKKGNYLIAGKKVTGFTNTEEAAVGLTKVVPFLLEDKLKERGGEYSQGSDWSSHVVEDGLLLTGQNPQSSEEVATKLLSKIK</sequence>
<dbReference type="EMBL" id="JAFKCW010000001">
    <property type="protein sequence ID" value="MBN7800319.1"/>
    <property type="molecule type" value="Genomic_DNA"/>
</dbReference>
<gene>
    <name evidence="7" type="ORF">J0A67_05570</name>
</gene>
<keyword evidence="7" id="KW-0315">Glutamine amidotransferase</keyword>
<feature type="signal peptide" evidence="5">
    <location>
        <begin position="1"/>
        <end position="22"/>
    </location>
</feature>
<evidence type="ECO:0000313" key="7">
    <source>
        <dbReference type="EMBL" id="MBN7800319.1"/>
    </source>
</evidence>
<dbReference type="Proteomes" id="UP000664698">
    <property type="component" value="Unassembled WGS sequence"/>
</dbReference>
<dbReference type="RefSeq" id="WP_206568271.1">
    <property type="nucleotide sequence ID" value="NZ_JAFKCW010000001.1"/>
</dbReference>
<feature type="compositionally biased region" description="Polar residues" evidence="4">
    <location>
        <begin position="233"/>
        <end position="242"/>
    </location>
</feature>
<evidence type="ECO:0000256" key="2">
    <source>
        <dbReference type="ARBA" id="ARBA00023239"/>
    </source>
</evidence>
<feature type="region of interest" description="Disordered" evidence="4">
    <location>
        <begin position="232"/>
        <end position="252"/>
    </location>
</feature>
<keyword evidence="1" id="KW-0346">Stress response</keyword>
<feature type="chain" id="PRO_5045323346" evidence="5">
    <location>
        <begin position="23"/>
        <end position="252"/>
    </location>
</feature>
<feature type="domain" description="DJ-1/PfpI" evidence="6">
    <location>
        <begin position="53"/>
        <end position="249"/>
    </location>
</feature>
<evidence type="ECO:0000256" key="4">
    <source>
        <dbReference type="SAM" id="MobiDB-lite"/>
    </source>
</evidence>
<evidence type="ECO:0000256" key="1">
    <source>
        <dbReference type="ARBA" id="ARBA00023016"/>
    </source>
</evidence>
<organism evidence="7 8">
    <name type="scientific">Algoriphagus aestuariicola</name>
    <dbReference type="NCBI Taxonomy" id="1852016"/>
    <lineage>
        <taxon>Bacteria</taxon>
        <taxon>Pseudomonadati</taxon>
        <taxon>Bacteroidota</taxon>
        <taxon>Cytophagia</taxon>
        <taxon>Cytophagales</taxon>
        <taxon>Cyclobacteriaceae</taxon>
        <taxon>Algoriphagus</taxon>
    </lineage>
</organism>
<dbReference type="PANTHER" id="PTHR48094:SF11">
    <property type="entry name" value="GLUTATHIONE-INDEPENDENT GLYOXALASE HSP31-RELATED"/>
    <property type="match status" value="1"/>
</dbReference>
<evidence type="ECO:0000313" key="8">
    <source>
        <dbReference type="Proteomes" id="UP000664698"/>
    </source>
</evidence>
<evidence type="ECO:0000256" key="5">
    <source>
        <dbReference type="SAM" id="SignalP"/>
    </source>
</evidence>
<evidence type="ECO:0000259" key="6">
    <source>
        <dbReference type="Pfam" id="PF01965"/>
    </source>
</evidence>
<dbReference type="Pfam" id="PF01965">
    <property type="entry name" value="DJ-1_PfpI"/>
    <property type="match status" value="1"/>
</dbReference>
<accession>A0ABS3BM12</accession>
<keyword evidence="2" id="KW-0456">Lyase</keyword>